<comment type="caution">
    <text evidence="1">The sequence shown here is derived from an EMBL/GenBank/DDBJ whole genome shotgun (WGS) entry which is preliminary data.</text>
</comment>
<accession>A0A5B7I1C7</accession>
<protein>
    <submittedName>
        <fullName evidence="1">Uncharacterized protein</fullName>
    </submittedName>
</protein>
<evidence type="ECO:0000313" key="1">
    <source>
        <dbReference type="EMBL" id="MPC74758.1"/>
    </source>
</evidence>
<sequence length="83" mass="8850">MSKAGVDSRFVTPTGYPLLFVSTANWKTLDGIQNSGLNMMGMETRPSITLAPRSKGELNLLCVGLRFFFCPVVDGLPGSIGAV</sequence>
<organism evidence="1 2">
    <name type="scientific">Portunus trituberculatus</name>
    <name type="common">Swimming crab</name>
    <name type="synonym">Neptunus trituberculatus</name>
    <dbReference type="NCBI Taxonomy" id="210409"/>
    <lineage>
        <taxon>Eukaryota</taxon>
        <taxon>Metazoa</taxon>
        <taxon>Ecdysozoa</taxon>
        <taxon>Arthropoda</taxon>
        <taxon>Crustacea</taxon>
        <taxon>Multicrustacea</taxon>
        <taxon>Malacostraca</taxon>
        <taxon>Eumalacostraca</taxon>
        <taxon>Eucarida</taxon>
        <taxon>Decapoda</taxon>
        <taxon>Pleocyemata</taxon>
        <taxon>Brachyura</taxon>
        <taxon>Eubrachyura</taxon>
        <taxon>Portunoidea</taxon>
        <taxon>Portunidae</taxon>
        <taxon>Portuninae</taxon>
        <taxon>Portunus</taxon>
    </lineage>
</organism>
<dbReference type="AlphaFoldDB" id="A0A5B7I1C7"/>
<name>A0A5B7I1C7_PORTR</name>
<evidence type="ECO:0000313" key="2">
    <source>
        <dbReference type="Proteomes" id="UP000324222"/>
    </source>
</evidence>
<gene>
    <name evidence="1" type="ORF">E2C01_069133</name>
</gene>
<keyword evidence="2" id="KW-1185">Reference proteome</keyword>
<dbReference type="EMBL" id="VSRR010039646">
    <property type="protein sequence ID" value="MPC74758.1"/>
    <property type="molecule type" value="Genomic_DNA"/>
</dbReference>
<reference evidence="1 2" key="1">
    <citation type="submission" date="2019-05" db="EMBL/GenBank/DDBJ databases">
        <title>Another draft genome of Portunus trituberculatus and its Hox gene families provides insights of decapod evolution.</title>
        <authorList>
            <person name="Jeong J.-H."/>
            <person name="Song I."/>
            <person name="Kim S."/>
            <person name="Choi T."/>
            <person name="Kim D."/>
            <person name="Ryu S."/>
            <person name="Kim W."/>
        </authorList>
    </citation>
    <scope>NUCLEOTIDE SEQUENCE [LARGE SCALE GENOMIC DNA]</scope>
    <source>
        <tissue evidence="1">Muscle</tissue>
    </source>
</reference>
<proteinExistence type="predicted"/>
<dbReference type="Proteomes" id="UP000324222">
    <property type="component" value="Unassembled WGS sequence"/>
</dbReference>